<accession>A0A6N6M5E5</accession>
<dbReference type="Proteomes" id="UP000435357">
    <property type="component" value="Unassembled WGS sequence"/>
</dbReference>
<dbReference type="EMBL" id="WACR01000013">
    <property type="protein sequence ID" value="KAB1062015.1"/>
    <property type="molecule type" value="Genomic_DNA"/>
</dbReference>
<proteinExistence type="predicted"/>
<reference evidence="1 2" key="1">
    <citation type="submission" date="2019-09" db="EMBL/GenBank/DDBJ databases">
        <title>Genomes of Cryomorphaceae.</title>
        <authorList>
            <person name="Bowman J.P."/>
        </authorList>
    </citation>
    <scope>NUCLEOTIDE SEQUENCE [LARGE SCALE GENOMIC DNA]</scope>
    <source>
        <strain evidence="1 2">KCTC 52047</strain>
    </source>
</reference>
<name>A0A6N6M5E5_9FLAO</name>
<dbReference type="PROSITE" id="PS51257">
    <property type="entry name" value="PROKAR_LIPOPROTEIN"/>
    <property type="match status" value="1"/>
</dbReference>
<sequence>MVRSLFFILLGIIALFSCEREEVPVEPHDRGGVETVQIPLGSDYNSQVWYDLGTNSVIKVADKTSWELGFSCADSSWKITLNSSMAMTAGLVENKTFDEVNSIDEPELFADHPSGNPDSLALANWDSKEGVWIVDLGVDAMGNMRGKRKVSLSKTDDRYTIKYAKLDGSDRQTVTIDKDNRYNRKLLSLKTGDIVLPPQSSQYDLLFTQYTHIFYEPEYMPYLVTGTLINENNTSVAIDTTSSFSEINREMVNVYEFSSRLDAIGYDWKFYNFEASSYIIYDWMNFIVQDAEGYYYKLHFIDFYNDKGERGFPLMEVQGL</sequence>
<evidence type="ECO:0000313" key="1">
    <source>
        <dbReference type="EMBL" id="KAB1062015.1"/>
    </source>
</evidence>
<protein>
    <recommendedName>
        <fullName evidence="3">HmuY family protein</fullName>
    </recommendedName>
</protein>
<gene>
    <name evidence="1" type="ORF">F3059_13135</name>
</gene>
<evidence type="ECO:0000313" key="2">
    <source>
        <dbReference type="Proteomes" id="UP000435357"/>
    </source>
</evidence>
<dbReference type="InterPro" id="IPR025921">
    <property type="entry name" value="HmuY"/>
</dbReference>
<dbReference type="AlphaFoldDB" id="A0A6N6M5E5"/>
<dbReference type="CDD" id="cd12105">
    <property type="entry name" value="HmuY"/>
    <property type="match status" value="1"/>
</dbReference>
<keyword evidence="2" id="KW-1185">Reference proteome</keyword>
<organism evidence="1 2">
    <name type="scientific">Salibacter halophilus</name>
    <dbReference type="NCBI Taxonomy" id="1803916"/>
    <lineage>
        <taxon>Bacteria</taxon>
        <taxon>Pseudomonadati</taxon>
        <taxon>Bacteroidota</taxon>
        <taxon>Flavobacteriia</taxon>
        <taxon>Flavobacteriales</taxon>
        <taxon>Salibacteraceae</taxon>
        <taxon>Salibacter</taxon>
    </lineage>
</organism>
<evidence type="ECO:0008006" key="3">
    <source>
        <dbReference type="Google" id="ProtNLM"/>
    </source>
</evidence>
<comment type="caution">
    <text evidence="1">The sequence shown here is derived from an EMBL/GenBank/DDBJ whole genome shotgun (WGS) entry which is preliminary data.</text>
</comment>
<dbReference type="RefSeq" id="WP_151170033.1">
    <property type="nucleotide sequence ID" value="NZ_WACR01000013.1"/>
</dbReference>
<dbReference type="OrthoDB" id="1091850at2"/>
<dbReference type="Pfam" id="PF14064">
    <property type="entry name" value="HmuY"/>
    <property type="match status" value="1"/>
</dbReference>